<evidence type="ECO:0000259" key="1">
    <source>
        <dbReference type="Pfam" id="PF03235"/>
    </source>
</evidence>
<protein>
    <submittedName>
        <fullName evidence="2">Uncharacterized conserved protein</fullName>
    </submittedName>
</protein>
<reference evidence="2 3" key="1">
    <citation type="submission" date="2018-12" db="EMBL/GenBank/DDBJ databases">
        <authorList>
            <consortium name="Pathogen Informatics"/>
        </authorList>
    </citation>
    <scope>NUCLEOTIDE SEQUENCE [LARGE SCALE GENOMIC DNA]</scope>
    <source>
        <strain evidence="2 3">NCTC8284</strain>
    </source>
</reference>
<name>A0A448MMM5_9PAST</name>
<feature type="domain" description="GmrSD restriction endonucleases N-terminal" evidence="1">
    <location>
        <begin position="10"/>
        <end position="225"/>
    </location>
</feature>
<dbReference type="Proteomes" id="UP000278733">
    <property type="component" value="Chromosome"/>
</dbReference>
<accession>A0A448MMM5</accession>
<organism evidence="2 3">
    <name type="scientific">Rodentibacter pneumotropicus</name>
    <dbReference type="NCBI Taxonomy" id="758"/>
    <lineage>
        <taxon>Bacteria</taxon>
        <taxon>Pseudomonadati</taxon>
        <taxon>Pseudomonadota</taxon>
        <taxon>Gammaproteobacteria</taxon>
        <taxon>Pasteurellales</taxon>
        <taxon>Pasteurellaceae</taxon>
        <taxon>Rodentibacter</taxon>
    </lineage>
</organism>
<proteinExistence type="predicted"/>
<dbReference type="AlphaFoldDB" id="A0A448MMM5"/>
<dbReference type="PANTHER" id="PTHR35149:SF2">
    <property type="entry name" value="DUF262 DOMAIN-CONTAINING PROTEIN"/>
    <property type="match status" value="1"/>
</dbReference>
<dbReference type="Pfam" id="PF03235">
    <property type="entry name" value="GmrSD_N"/>
    <property type="match status" value="1"/>
</dbReference>
<dbReference type="PANTHER" id="PTHR35149">
    <property type="entry name" value="SLL5132 PROTEIN"/>
    <property type="match status" value="1"/>
</dbReference>
<dbReference type="EMBL" id="LR134405">
    <property type="protein sequence ID" value="VEH66427.1"/>
    <property type="molecule type" value="Genomic_DNA"/>
</dbReference>
<evidence type="ECO:0000313" key="3">
    <source>
        <dbReference type="Proteomes" id="UP000278733"/>
    </source>
</evidence>
<dbReference type="RefSeq" id="WP_236641720.1">
    <property type="nucleotide sequence ID" value="NZ_QXNE01000044.1"/>
</dbReference>
<evidence type="ECO:0000313" key="2">
    <source>
        <dbReference type="EMBL" id="VEH66427.1"/>
    </source>
</evidence>
<sequence>MKASEANLLKFLKKSPQFIIPIYQRNYSWTETQCRQLWDDILRTGSDEQTNAHFIGSIVYIERALSTVTSHESLLVIDGQQRLTTCTLLIAALADYLEEQQIPELLDTFSARKLRNYYLFNPEEQNDRHFKLLLSETDKETLLAVLKQEPLQESASIRVTENYDLFKKLISDNSDKLDKICQGIDKLIIVDVALERDKDNPQLIFESMNSTGLELSQADLIRNYILMGLSPDLQNELYRSYWRKIEKLKNCLDKKHIVNISMTLCVIT</sequence>
<dbReference type="InterPro" id="IPR004919">
    <property type="entry name" value="GmrSD_N"/>
</dbReference>
<dbReference type="KEGG" id="rpne:NCTC8284_01595"/>
<gene>
    <name evidence="2" type="ORF">NCTC8284_01595</name>
</gene>